<sequence>MTEQQAPRALADVVGTAVLATPGVAFLRPGLAELLRSSVGLGAGRGTSGAAGASGVRVERRKGAQGLDIEVYVVLSRGHRALDVTRAVRSAVVAALEESTPGSTPRSASARVKVTVTGVV</sequence>
<dbReference type="Proteomes" id="UP000634780">
    <property type="component" value="Unassembled WGS sequence"/>
</dbReference>
<dbReference type="InterPro" id="IPR005531">
    <property type="entry name" value="Asp23"/>
</dbReference>
<dbReference type="RefSeq" id="WP_190119364.1">
    <property type="nucleotide sequence ID" value="NZ_BMVR01000015.1"/>
</dbReference>
<name>A0ABS0XA59_9ACTN</name>
<keyword evidence="3" id="KW-1185">Reference proteome</keyword>
<evidence type="ECO:0000313" key="2">
    <source>
        <dbReference type="EMBL" id="MBJ3810090.1"/>
    </source>
</evidence>
<comment type="similarity">
    <text evidence="1">Belongs to the asp23 family.</text>
</comment>
<accession>A0ABS0XA59</accession>
<organism evidence="2 3">
    <name type="scientific">Streptomyces flavofungini</name>
    <dbReference type="NCBI Taxonomy" id="68200"/>
    <lineage>
        <taxon>Bacteria</taxon>
        <taxon>Bacillati</taxon>
        <taxon>Actinomycetota</taxon>
        <taxon>Actinomycetes</taxon>
        <taxon>Kitasatosporales</taxon>
        <taxon>Streptomycetaceae</taxon>
        <taxon>Streptomyces</taxon>
    </lineage>
</organism>
<gene>
    <name evidence="2" type="ORF">JGB26_23745</name>
</gene>
<comment type="caution">
    <text evidence="2">The sequence shown here is derived from an EMBL/GenBank/DDBJ whole genome shotgun (WGS) entry which is preliminary data.</text>
</comment>
<dbReference type="Pfam" id="PF03780">
    <property type="entry name" value="Asp23"/>
    <property type="match status" value="1"/>
</dbReference>
<proteinExistence type="inferred from homology"/>
<evidence type="ECO:0000256" key="1">
    <source>
        <dbReference type="ARBA" id="ARBA00005721"/>
    </source>
</evidence>
<dbReference type="EMBL" id="JAEKOZ010000015">
    <property type="protein sequence ID" value="MBJ3810090.1"/>
    <property type="molecule type" value="Genomic_DNA"/>
</dbReference>
<reference evidence="2 3" key="1">
    <citation type="submission" date="2020-12" db="EMBL/GenBank/DDBJ databases">
        <title>Streptomyces typhae sp. nov., a novel endophytic actinomycete isolated from the root of cattail pollen (Typha angustifolia L.).</title>
        <authorList>
            <person name="Peng C."/>
            <person name="Liu C."/>
        </authorList>
    </citation>
    <scope>NUCLEOTIDE SEQUENCE [LARGE SCALE GENOMIC DNA]</scope>
    <source>
        <strain evidence="2 3">JCM 4753</strain>
    </source>
</reference>
<protein>
    <submittedName>
        <fullName evidence="2">Asp23/Gls24 family envelope stress response protein</fullName>
    </submittedName>
</protein>
<evidence type="ECO:0000313" key="3">
    <source>
        <dbReference type="Proteomes" id="UP000634780"/>
    </source>
</evidence>